<feature type="transmembrane region" description="Helical" evidence="1">
    <location>
        <begin position="156"/>
        <end position="182"/>
    </location>
</feature>
<dbReference type="Pfam" id="PF24727">
    <property type="entry name" value="DUF7679"/>
    <property type="match status" value="1"/>
</dbReference>
<proteinExistence type="predicted"/>
<protein>
    <submittedName>
        <fullName evidence="2">Uncharacterized protein</fullName>
    </submittedName>
</protein>
<comment type="caution">
    <text evidence="2">The sequence shown here is derived from an EMBL/GenBank/DDBJ whole genome shotgun (WGS) entry which is preliminary data.</text>
</comment>
<organism evidence="2 3">
    <name type="scientific">Companilactobacillus farciminis</name>
    <dbReference type="NCBI Taxonomy" id="1612"/>
    <lineage>
        <taxon>Bacteria</taxon>
        <taxon>Bacillati</taxon>
        <taxon>Bacillota</taxon>
        <taxon>Bacilli</taxon>
        <taxon>Lactobacillales</taxon>
        <taxon>Lactobacillaceae</taxon>
        <taxon>Companilactobacillus</taxon>
    </lineage>
</organism>
<dbReference type="InterPro" id="IPR056096">
    <property type="entry name" value="DUF7679"/>
</dbReference>
<keyword evidence="1" id="KW-0472">Membrane</keyword>
<dbReference type="EMBL" id="DYWC01000285">
    <property type="protein sequence ID" value="HJF88208.1"/>
    <property type="molecule type" value="Genomic_DNA"/>
</dbReference>
<dbReference type="Proteomes" id="UP000747013">
    <property type="component" value="Unassembled WGS sequence"/>
</dbReference>
<reference evidence="2" key="1">
    <citation type="journal article" date="2021" name="PeerJ">
        <title>Extensive microbial diversity within the chicken gut microbiome revealed by metagenomics and culture.</title>
        <authorList>
            <person name="Gilroy R."/>
            <person name="Ravi A."/>
            <person name="Getino M."/>
            <person name="Pursley I."/>
            <person name="Horton D.L."/>
            <person name="Alikhan N.F."/>
            <person name="Baker D."/>
            <person name="Gharbi K."/>
            <person name="Hall N."/>
            <person name="Watson M."/>
            <person name="Adriaenssens E.M."/>
            <person name="Foster-Nyarko E."/>
            <person name="Jarju S."/>
            <person name="Secka A."/>
            <person name="Antonio M."/>
            <person name="Oren A."/>
            <person name="Chaudhuri R.R."/>
            <person name="La Ragione R."/>
            <person name="Hildebrand F."/>
            <person name="Pallen M.J."/>
        </authorList>
    </citation>
    <scope>NUCLEOTIDE SEQUENCE</scope>
    <source>
        <strain evidence="2">7886</strain>
    </source>
</reference>
<reference evidence="2" key="2">
    <citation type="submission" date="2021-09" db="EMBL/GenBank/DDBJ databases">
        <authorList>
            <person name="Gilroy R."/>
        </authorList>
    </citation>
    <scope>NUCLEOTIDE SEQUENCE</scope>
    <source>
        <strain evidence="2">7886</strain>
    </source>
</reference>
<evidence type="ECO:0000313" key="2">
    <source>
        <dbReference type="EMBL" id="HJF88208.1"/>
    </source>
</evidence>
<accession>A0A921HTL7</accession>
<gene>
    <name evidence="2" type="ORF">K8V88_12310</name>
</gene>
<evidence type="ECO:0000313" key="3">
    <source>
        <dbReference type="Proteomes" id="UP000747013"/>
    </source>
</evidence>
<keyword evidence="1" id="KW-0812">Transmembrane</keyword>
<sequence>MDGKSQIDIRELSFRDRALYELKVAKVREKHTYYWVQVRLVNGGKKWFQLPKDLQKAMHTSTFELNEKRLVGALINIPISKYKKNGKVKINCGIICKLSLRNYHAKKPNKITRSQFKQPNRRFGFANTSELFGYLKHDYDQANQERIRQSIHELTIPGFVSFVKFLVSLCLIFFVFYLFYYISTIDYLFP</sequence>
<evidence type="ECO:0000256" key="1">
    <source>
        <dbReference type="SAM" id="Phobius"/>
    </source>
</evidence>
<name>A0A921HTL7_9LACO</name>
<dbReference type="AlphaFoldDB" id="A0A921HTL7"/>
<keyword evidence="1" id="KW-1133">Transmembrane helix</keyword>